<accession>J4GRE0</accession>
<dbReference type="Proteomes" id="UP000006352">
    <property type="component" value="Unassembled WGS sequence"/>
</dbReference>
<dbReference type="EMBL" id="HE797116">
    <property type="protein sequence ID" value="CCM03515.1"/>
    <property type="molecule type" value="Genomic_DNA"/>
</dbReference>
<reference evidence="2 3" key="1">
    <citation type="journal article" date="2012" name="Appl. Environ. Microbiol.">
        <title>Short-read sequencing for genomic analysis of the brown rot fungus Fibroporia radiculosa.</title>
        <authorList>
            <person name="Tang J.D."/>
            <person name="Perkins A.D."/>
            <person name="Sonstegard T.S."/>
            <person name="Schroeder S.G."/>
            <person name="Burgess S.C."/>
            <person name="Diehl S.V."/>
        </authorList>
    </citation>
    <scope>NUCLEOTIDE SEQUENCE [LARGE SCALE GENOMIC DNA]</scope>
    <source>
        <strain evidence="2 3">TFFH 294</strain>
    </source>
</reference>
<dbReference type="InterPro" id="IPR000210">
    <property type="entry name" value="BTB/POZ_dom"/>
</dbReference>
<dbReference type="AlphaFoldDB" id="J4GRE0"/>
<proteinExistence type="predicted"/>
<dbReference type="SMART" id="SM00225">
    <property type="entry name" value="BTB"/>
    <property type="match status" value="1"/>
</dbReference>
<organism evidence="2 3">
    <name type="scientific">Fibroporia radiculosa</name>
    <dbReference type="NCBI Taxonomy" id="599839"/>
    <lineage>
        <taxon>Eukaryota</taxon>
        <taxon>Fungi</taxon>
        <taxon>Dikarya</taxon>
        <taxon>Basidiomycota</taxon>
        <taxon>Agaricomycotina</taxon>
        <taxon>Agaricomycetes</taxon>
        <taxon>Polyporales</taxon>
        <taxon>Fibroporiaceae</taxon>
        <taxon>Fibroporia</taxon>
    </lineage>
</organism>
<evidence type="ECO:0000259" key="1">
    <source>
        <dbReference type="PROSITE" id="PS50097"/>
    </source>
</evidence>
<dbReference type="OrthoDB" id="2879636at2759"/>
<sequence length="331" mass="37704">MNQPVSYERGDPWFDDGNIVLLADGANVAFKVHRGILSRHSDIFQTMFQLPPPQADVEMLDDCHLVRMYDLPVELSNLIKALYDGATFQNRSGRDFCDLAGVLRLSTKYFIMHLRKQAIRFLSQTWSHTLRGHDEMLEAAIKSPLVDGTTYPYVHPLHVLNLARETNVRILVPSALYFLSLYPLDSILRRDHPKLQIDHPSCPSSELSPQDLKEYTLMFQHRIDVILDFVRRVCGQRKAAANCKNDDSGACLKAFSRLCTTLSRSWMVRTGPLHFMVQAIDELSSISSVCMPCRRVFREDVLSARQEVWKGLPAVIGIPGWDDLEATDLNF</sequence>
<evidence type="ECO:0000313" key="2">
    <source>
        <dbReference type="EMBL" id="CCM03515.1"/>
    </source>
</evidence>
<gene>
    <name evidence="2" type="ORF">FIBRA_05649</name>
</gene>
<evidence type="ECO:0000313" key="3">
    <source>
        <dbReference type="Proteomes" id="UP000006352"/>
    </source>
</evidence>
<dbReference type="SUPFAM" id="SSF54695">
    <property type="entry name" value="POZ domain"/>
    <property type="match status" value="1"/>
</dbReference>
<keyword evidence="3" id="KW-1185">Reference proteome</keyword>
<dbReference type="Pfam" id="PF00651">
    <property type="entry name" value="BTB"/>
    <property type="match status" value="1"/>
</dbReference>
<dbReference type="InterPro" id="IPR011333">
    <property type="entry name" value="SKP1/BTB/POZ_sf"/>
</dbReference>
<dbReference type="PROSITE" id="PS50097">
    <property type="entry name" value="BTB"/>
    <property type="match status" value="1"/>
</dbReference>
<dbReference type="HOGENOM" id="CLU_033082_1_2_1"/>
<dbReference type="RefSeq" id="XP_012182798.1">
    <property type="nucleotide sequence ID" value="XM_012327408.1"/>
</dbReference>
<dbReference type="STRING" id="599839.J4GRE0"/>
<dbReference type="Gene3D" id="3.30.710.10">
    <property type="entry name" value="Potassium Channel Kv1.1, Chain A"/>
    <property type="match status" value="1"/>
</dbReference>
<feature type="domain" description="BTB" evidence="1">
    <location>
        <begin position="17"/>
        <end position="91"/>
    </location>
</feature>
<dbReference type="InParanoid" id="J4GRE0"/>
<dbReference type="GeneID" id="24098426"/>
<protein>
    <recommendedName>
        <fullName evidence="1">BTB domain-containing protein</fullName>
    </recommendedName>
</protein>
<name>J4GRE0_9APHY</name>